<evidence type="ECO:0000313" key="2">
    <source>
        <dbReference type="EMBL" id="MDV2883605.1"/>
    </source>
</evidence>
<keyword evidence="1" id="KW-0472">Membrane</keyword>
<gene>
    <name evidence="2" type="ORF">RYX45_00330</name>
</gene>
<feature type="transmembrane region" description="Helical" evidence="1">
    <location>
        <begin position="45"/>
        <end position="61"/>
    </location>
</feature>
<reference evidence="2" key="1">
    <citation type="submission" date="2023-10" db="EMBL/GenBank/DDBJ databases">
        <title>Screening of Alkalihalophilus pseudofirmusBZ-TG-HK211 and Its Alleviation of Salt Stress on Rapeseed Growth.</title>
        <authorList>
            <person name="Zhao B."/>
            <person name="Guo T."/>
        </authorList>
    </citation>
    <scope>NUCLEOTIDE SEQUENCE</scope>
    <source>
        <strain evidence="2">BZ-TG-HK211</strain>
    </source>
</reference>
<feature type="transmembrane region" description="Helical" evidence="1">
    <location>
        <begin position="99"/>
        <end position="116"/>
    </location>
</feature>
<accession>A0AAJ2KZI6</accession>
<dbReference type="EMBL" id="JAWJAY010000001">
    <property type="protein sequence ID" value="MDV2883605.1"/>
    <property type="molecule type" value="Genomic_DNA"/>
</dbReference>
<keyword evidence="1" id="KW-0812">Transmembrane</keyword>
<proteinExistence type="predicted"/>
<dbReference type="Proteomes" id="UP001285636">
    <property type="component" value="Unassembled WGS sequence"/>
</dbReference>
<comment type="caution">
    <text evidence="2">The sequence shown here is derived from an EMBL/GenBank/DDBJ whole genome shotgun (WGS) entry which is preliminary data.</text>
</comment>
<sequence length="171" mass="19649">MMSENSVRLEVENHNASIEEAFVGKNYTTYYKKKWNEMDGKKRQTSWNFAAFFLSLFWLGYRKMYRYIFIIMGLFLAVDLLIFLAASGDEAMVMRLNNSVGMGLAVATGLFGNYMYRLHMNKQIELTAASTTELEKQEAMLRKKGGRSWLGVLNTVLIFIGYLIITTVLFG</sequence>
<dbReference type="RefSeq" id="WP_331377443.1">
    <property type="nucleotide sequence ID" value="NZ_CP144224.1"/>
</dbReference>
<keyword evidence="1" id="KW-1133">Transmembrane helix</keyword>
<evidence type="ECO:0000313" key="3">
    <source>
        <dbReference type="Proteomes" id="UP001285636"/>
    </source>
</evidence>
<evidence type="ECO:0000256" key="1">
    <source>
        <dbReference type="SAM" id="Phobius"/>
    </source>
</evidence>
<dbReference type="Pfam" id="PF10947">
    <property type="entry name" value="DUF2628"/>
    <property type="match status" value="1"/>
</dbReference>
<dbReference type="AlphaFoldDB" id="A0AAJ2KZI6"/>
<protein>
    <submittedName>
        <fullName evidence="2">DUF2628 domain-containing protein</fullName>
    </submittedName>
</protein>
<feature type="transmembrane region" description="Helical" evidence="1">
    <location>
        <begin position="149"/>
        <end position="170"/>
    </location>
</feature>
<dbReference type="InterPro" id="IPR024399">
    <property type="entry name" value="DUF2628"/>
</dbReference>
<feature type="transmembrane region" description="Helical" evidence="1">
    <location>
        <begin position="68"/>
        <end position="87"/>
    </location>
</feature>
<organism evidence="2 3">
    <name type="scientific">Alkalihalophilus pseudofirmus</name>
    <name type="common">Bacillus pseudofirmus</name>
    <dbReference type="NCBI Taxonomy" id="79885"/>
    <lineage>
        <taxon>Bacteria</taxon>
        <taxon>Bacillati</taxon>
        <taxon>Bacillota</taxon>
        <taxon>Bacilli</taxon>
        <taxon>Bacillales</taxon>
        <taxon>Bacillaceae</taxon>
        <taxon>Alkalihalophilus</taxon>
    </lineage>
</organism>
<name>A0AAJ2KZI6_ALKPS</name>